<evidence type="ECO:0000256" key="3">
    <source>
        <dbReference type="PROSITE-ProRule" id="PRU00023"/>
    </source>
</evidence>
<dbReference type="InterPro" id="IPR051165">
    <property type="entry name" value="Multifunctional_ANK_Repeat"/>
</dbReference>
<protein>
    <submittedName>
        <fullName evidence="4">(rape) hypothetical protein</fullName>
    </submittedName>
</protein>
<dbReference type="SUPFAM" id="SSF48403">
    <property type="entry name" value="Ankyrin repeat"/>
    <property type="match status" value="2"/>
</dbReference>
<dbReference type="EMBL" id="HG994367">
    <property type="protein sequence ID" value="CAF1697395.1"/>
    <property type="molecule type" value="Genomic_DNA"/>
</dbReference>
<name>A0A816I4C3_BRANA</name>
<keyword evidence="1" id="KW-0677">Repeat</keyword>
<dbReference type="Pfam" id="PF12796">
    <property type="entry name" value="Ank_2"/>
    <property type="match status" value="5"/>
</dbReference>
<dbReference type="InterPro" id="IPR002110">
    <property type="entry name" value="Ankyrin_rpt"/>
</dbReference>
<dbReference type="AlphaFoldDB" id="A0A816I4C3"/>
<sequence length="774" mass="83839">KKKHDLLKPTTFWLASSIGQRPVTISTPTMTVFSGKVVPMDYEAVTSQRLLDAILVGDTKTASDYISDPLVDVNFVGAVSLKTRRSEVVLRDESASDVRVEYEEFKTDVTALFLAVNFGNVTLVKSLLNIGADVNQKLFRGFATTVAVREGHFEVLEILLKAGASQPACEEALMGASYHGRPRLAELLMGTDLIRPQVAVHALATACCRGFVDVVGTLLKCGVNADSTDRLLLQSSKPSLYTNVDCTALVAAIVNRQVSAVRLLLQAGVKTDIMVRLGAWSWDTNTGEEFRVGAGVAEPYPLTWCAVEFFETSGDILRLLLKVQSPNATHNGRTLLHHAVLCGSQAAVRVLLNCGADPETPIRTSRGVELRPVHIAARYGSVEIIQELVGFGCDINSKTDDEDTALLISTRRKHSECVKVLALAGADFGLVNKFGHSVVSVAESSKWRLGLERVVLELIRFGVVPYSSNASLFSPLLYVAKAGDSEALKTLVKAQGVFIDYQDEEGFSAAMLASMNGHVEAFRVLVYAGADVKLVNKSGDTVVSLSEKNGYLDMVEKVMLEFALEKDNRNMAGGFYALHCAARRGDVKAVELLNGKGYGLDVPDGDGYTPLMFAAIEGHGKMCEFLISHGANCSAKNGKGKTLLDLAVGDAEKVIRNELSRRFVVKGSTVMKHTKGGKGKKHVKGLKMLESSGVLSWGKSGKRNVVCKEVEMGMSQRFRRNRKGKGDAVVEEEGTFRVVTTAKKEVHFVCEGGLVGAEMWVRGIRLVTREAICG</sequence>
<dbReference type="PANTHER" id="PTHR24123">
    <property type="entry name" value="ANKYRIN REPEAT-CONTAINING"/>
    <property type="match status" value="1"/>
</dbReference>
<feature type="repeat" description="ANK" evidence="3">
    <location>
        <begin position="331"/>
        <end position="363"/>
    </location>
</feature>
<dbReference type="InterPro" id="IPR036770">
    <property type="entry name" value="Ankyrin_rpt-contain_sf"/>
</dbReference>
<dbReference type="Proteomes" id="UP001295469">
    <property type="component" value="Chromosome C03"/>
</dbReference>
<dbReference type="PANTHER" id="PTHR24123:SF139">
    <property type="entry name" value="ANKYRIN"/>
    <property type="match status" value="1"/>
</dbReference>
<evidence type="ECO:0000256" key="1">
    <source>
        <dbReference type="ARBA" id="ARBA00022737"/>
    </source>
</evidence>
<dbReference type="PROSITE" id="PS50088">
    <property type="entry name" value="ANK_REPEAT"/>
    <property type="match status" value="6"/>
</dbReference>
<reference evidence="4" key="1">
    <citation type="submission" date="2021-01" db="EMBL/GenBank/DDBJ databases">
        <authorList>
            <consortium name="Genoscope - CEA"/>
            <person name="William W."/>
        </authorList>
    </citation>
    <scope>NUCLEOTIDE SEQUENCE</scope>
</reference>
<dbReference type="PROSITE" id="PS50297">
    <property type="entry name" value="ANK_REP_REGION"/>
    <property type="match status" value="5"/>
</dbReference>
<keyword evidence="2 3" id="KW-0040">ANK repeat</keyword>
<gene>
    <name evidence="4" type="ORF">DARMORV10_C03P07490.1</name>
</gene>
<evidence type="ECO:0000256" key="2">
    <source>
        <dbReference type="ARBA" id="ARBA00023043"/>
    </source>
</evidence>
<feature type="repeat" description="ANK" evidence="3">
    <location>
        <begin position="107"/>
        <end position="139"/>
    </location>
</feature>
<dbReference type="SMART" id="SM00248">
    <property type="entry name" value="ANK"/>
    <property type="match status" value="12"/>
</dbReference>
<dbReference type="Pfam" id="PF00023">
    <property type="entry name" value="Ank"/>
    <property type="match status" value="1"/>
</dbReference>
<feature type="repeat" description="ANK" evidence="3">
    <location>
        <begin position="372"/>
        <end position="400"/>
    </location>
</feature>
<feature type="non-terminal residue" evidence="4">
    <location>
        <position position="1"/>
    </location>
</feature>
<proteinExistence type="predicted"/>
<accession>A0A816I4C3</accession>
<feature type="repeat" description="ANK" evidence="3">
    <location>
        <begin position="505"/>
        <end position="537"/>
    </location>
</feature>
<dbReference type="Gene3D" id="1.25.40.20">
    <property type="entry name" value="Ankyrin repeat-containing domain"/>
    <property type="match status" value="6"/>
</dbReference>
<evidence type="ECO:0000313" key="4">
    <source>
        <dbReference type="EMBL" id="CAF1697395.1"/>
    </source>
</evidence>
<organism evidence="4">
    <name type="scientific">Brassica napus</name>
    <name type="common">Rape</name>
    <dbReference type="NCBI Taxonomy" id="3708"/>
    <lineage>
        <taxon>Eukaryota</taxon>
        <taxon>Viridiplantae</taxon>
        <taxon>Streptophyta</taxon>
        <taxon>Embryophyta</taxon>
        <taxon>Tracheophyta</taxon>
        <taxon>Spermatophyta</taxon>
        <taxon>Magnoliopsida</taxon>
        <taxon>eudicotyledons</taxon>
        <taxon>Gunneridae</taxon>
        <taxon>Pentapetalae</taxon>
        <taxon>rosids</taxon>
        <taxon>malvids</taxon>
        <taxon>Brassicales</taxon>
        <taxon>Brassicaceae</taxon>
        <taxon>Brassiceae</taxon>
        <taxon>Brassica</taxon>
    </lineage>
</organism>
<feature type="repeat" description="ANK" evidence="3">
    <location>
        <begin position="573"/>
        <end position="605"/>
    </location>
</feature>
<feature type="repeat" description="ANK" evidence="3">
    <location>
        <begin position="606"/>
        <end position="638"/>
    </location>
</feature>